<evidence type="ECO:0000313" key="3">
    <source>
        <dbReference type="Proteomes" id="UP000005446"/>
    </source>
</evidence>
<keyword evidence="3" id="KW-1185">Reference proteome</keyword>
<dbReference type="AlphaFoldDB" id="H0EXR3"/>
<feature type="compositionally biased region" description="Basic and acidic residues" evidence="1">
    <location>
        <begin position="72"/>
        <end position="81"/>
    </location>
</feature>
<proteinExistence type="predicted"/>
<sequence>MTSESATTHETITPATAIIPSTPSTNMNQSQLNKELPAKPILREAESPEKRGIYDATDANAHLIPFPPLTPRPREDLSRLDSDDEIEIFHDSTATSPIQADDDAQRSKKFDCGPTVRYSLDARQVIMGELREPESSKPLGSQRDGYNTPKAEDVRNFPNKDHETKAGRRKKNPWSERQRLRTRTQIYPPPTYIIPTRLRSENADPVSGIRISACKANCF</sequence>
<comment type="caution">
    <text evidence="2">The sequence shown here is derived from an EMBL/GenBank/DDBJ whole genome shotgun (WGS) entry which is preliminary data.</text>
</comment>
<feature type="region of interest" description="Disordered" evidence="1">
    <location>
        <begin position="129"/>
        <end position="185"/>
    </location>
</feature>
<dbReference type="Proteomes" id="UP000005446">
    <property type="component" value="Unassembled WGS sequence"/>
</dbReference>
<evidence type="ECO:0000256" key="1">
    <source>
        <dbReference type="SAM" id="MobiDB-lite"/>
    </source>
</evidence>
<dbReference type="EMBL" id="AGUE01000229">
    <property type="protein sequence ID" value="EHK96698.1"/>
    <property type="molecule type" value="Genomic_DNA"/>
</dbReference>
<dbReference type="HOGENOM" id="CLU_1261625_0_0_1"/>
<evidence type="ECO:0000313" key="2">
    <source>
        <dbReference type="EMBL" id="EHK96698.1"/>
    </source>
</evidence>
<feature type="compositionally biased region" description="Low complexity" evidence="1">
    <location>
        <begin position="1"/>
        <end position="25"/>
    </location>
</feature>
<feature type="compositionally biased region" description="Basic and acidic residues" evidence="1">
    <location>
        <begin position="150"/>
        <end position="166"/>
    </location>
</feature>
<protein>
    <submittedName>
        <fullName evidence="2">Uncharacterized protein</fullName>
    </submittedName>
</protein>
<dbReference type="OrthoDB" id="3560160at2759"/>
<accession>H0EXR3</accession>
<reference evidence="2 3" key="1">
    <citation type="journal article" date="2012" name="Eukaryot. Cell">
        <title>Genome sequence of the fungus Glarea lozoyensis: the first genome sequence of a species from the Helotiaceae family.</title>
        <authorList>
            <person name="Youssar L."/>
            <person name="Gruening B.A."/>
            <person name="Erxleben A."/>
            <person name="Guenther S."/>
            <person name="Huettel W."/>
        </authorList>
    </citation>
    <scope>NUCLEOTIDE SEQUENCE [LARGE SCALE GENOMIC DNA]</scope>
    <source>
        <strain evidence="3">ATCC 74030 / MF5533</strain>
    </source>
</reference>
<feature type="region of interest" description="Disordered" evidence="1">
    <location>
        <begin position="1"/>
        <end position="109"/>
    </location>
</feature>
<gene>
    <name evidence="2" type="ORF">M7I_7602</name>
</gene>
<organism evidence="2 3">
    <name type="scientific">Glarea lozoyensis (strain ATCC 74030 / MF5533)</name>
    <dbReference type="NCBI Taxonomy" id="1104152"/>
    <lineage>
        <taxon>Eukaryota</taxon>
        <taxon>Fungi</taxon>
        <taxon>Dikarya</taxon>
        <taxon>Ascomycota</taxon>
        <taxon>Pezizomycotina</taxon>
        <taxon>Leotiomycetes</taxon>
        <taxon>Helotiales</taxon>
        <taxon>Helotiaceae</taxon>
        <taxon>Glarea</taxon>
    </lineage>
</organism>
<name>H0EXR3_GLAL7</name>
<feature type="compositionally biased region" description="Basic and acidic residues" evidence="1">
    <location>
        <begin position="41"/>
        <end position="53"/>
    </location>
</feature>
<dbReference type="InParanoid" id="H0EXR3"/>